<dbReference type="PANTHER" id="PTHR43586">
    <property type="entry name" value="CYSTEINE DESULFURASE"/>
    <property type="match status" value="1"/>
</dbReference>
<keyword evidence="3" id="KW-0032">Aminotransferase</keyword>
<dbReference type="InterPro" id="IPR015424">
    <property type="entry name" value="PyrdxlP-dep_Trfase"/>
</dbReference>
<dbReference type="SUPFAM" id="SSF53383">
    <property type="entry name" value="PLP-dependent transferases"/>
    <property type="match status" value="1"/>
</dbReference>
<protein>
    <submittedName>
        <fullName evidence="3">Aminotransferase class V-fold PLP-dependent enzyme</fullName>
    </submittedName>
</protein>
<evidence type="ECO:0000313" key="4">
    <source>
        <dbReference type="Proteomes" id="UP001320170"/>
    </source>
</evidence>
<keyword evidence="1" id="KW-0663">Pyridoxal phosphate</keyword>
<evidence type="ECO:0000313" key="3">
    <source>
        <dbReference type="EMBL" id="MCE3533685.1"/>
    </source>
</evidence>
<reference evidence="3 4" key="1">
    <citation type="journal article" date="2024" name="Pathogens">
        <title>Characterization of a Novel Species of Legionella Isolated from a Healthcare Facility: Legionella resiliens sp. nov.</title>
        <authorList>
            <person name="Cristino S."/>
            <person name="Pascale M.R."/>
            <person name="Marino F."/>
            <person name="Derelitto C."/>
            <person name="Salaris S."/>
            <person name="Orsini M."/>
            <person name="Squarzoni S."/>
            <person name="Grottola A."/>
            <person name="Girolamini L."/>
        </authorList>
    </citation>
    <scope>NUCLEOTIDE SEQUENCE [LARGE SCALE GENOMIC DNA]</scope>
    <source>
        <strain evidence="3 4">8cVS16</strain>
    </source>
</reference>
<dbReference type="Pfam" id="PF00266">
    <property type="entry name" value="Aminotran_5"/>
    <property type="match status" value="1"/>
</dbReference>
<evidence type="ECO:0000256" key="1">
    <source>
        <dbReference type="ARBA" id="ARBA00022898"/>
    </source>
</evidence>
<evidence type="ECO:0000259" key="2">
    <source>
        <dbReference type="Pfam" id="PF00266"/>
    </source>
</evidence>
<dbReference type="InterPro" id="IPR015421">
    <property type="entry name" value="PyrdxlP-dep_Trfase_major"/>
</dbReference>
<dbReference type="InterPro" id="IPR000192">
    <property type="entry name" value="Aminotrans_V_dom"/>
</dbReference>
<keyword evidence="3" id="KW-0808">Transferase</keyword>
<name>A0ABS8X8E9_9GAMM</name>
<dbReference type="EMBL" id="JAJTND010000005">
    <property type="protein sequence ID" value="MCE3533685.1"/>
    <property type="molecule type" value="Genomic_DNA"/>
</dbReference>
<feature type="domain" description="Aminotransferase class V" evidence="2">
    <location>
        <begin position="19"/>
        <end position="358"/>
    </location>
</feature>
<dbReference type="PANTHER" id="PTHR43586:SF15">
    <property type="entry name" value="BLR3095 PROTEIN"/>
    <property type="match status" value="1"/>
</dbReference>
<keyword evidence="4" id="KW-1185">Reference proteome</keyword>
<dbReference type="Gene3D" id="3.40.640.10">
    <property type="entry name" value="Type I PLP-dependent aspartate aminotransferase-like (Major domain)"/>
    <property type="match status" value="1"/>
</dbReference>
<dbReference type="Gene3D" id="3.90.1150.10">
    <property type="entry name" value="Aspartate Aminotransferase, domain 1"/>
    <property type="match status" value="1"/>
</dbReference>
<accession>A0ABS8X8E9</accession>
<sequence>MINWDAIRDLYPVVQQQTYFMTAGGGALPLPVLKAIQNRYEIVAQMGGRVFGENIQIMEHCREKIAKLINADKEHIAFIPHVSFGMNAIAQSLEPQNSVLIAKNDFGSTVLPWNNNGHNIHWVDSLQELLEAISSKNMNQISSIVTSFIHYGNGYKLPLELIKEYCPNANFIVNGTQGIGAFPIDVEKQKIDALICSCYKWLGCGEGIAFMYINPDFFKKLQPSLVGWRSVESAMSFDGKCSFYNTARIFELGWDNMTIFSGLDAALDLINEISIPLISERIKSLTNYLVEKVKAINIPIKSDYPGSYRSGITLLGPFNNLEQVMKKLEENNIWVTQRDGGIRISLHYFNNESDIDHLTHVLSQTEVA</sequence>
<dbReference type="Proteomes" id="UP001320170">
    <property type="component" value="Unassembled WGS sequence"/>
</dbReference>
<organism evidence="3 4">
    <name type="scientific">Legionella resiliens</name>
    <dbReference type="NCBI Taxonomy" id="2905958"/>
    <lineage>
        <taxon>Bacteria</taxon>
        <taxon>Pseudomonadati</taxon>
        <taxon>Pseudomonadota</taxon>
        <taxon>Gammaproteobacteria</taxon>
        <taxon>Legionellales</taxon>
        <taxon>Legionellaceae</taxon>
        <taxon>Legionella</taxon>
    </lineage>
</organism>
<dbReference type="GO" id="GO:0008483">
    <property type="term" value="F:transaminase activity"/>
    <property type="evidence" value="ECO:0007669"/>
    <property type="project" value="UniProtKB-KW"/>
</dbReference>
<comment type="caution">
    <text evidence="3">The sequence shown here is derived from an EMBL/GenBank/DDBJ whole genome shotgun (WGS) entry which is preliminary data.</text>
</comment>
<dbReference type="RefSeq" id="WP_182350333.1">
    <property type="nucleotide sequence ID" value="NZ_JAJSPM010000009.1"/>
</dbReference>
<proteinExistence type="predicted"/>
<dbReference type="InterPro" id="IPR015422">
    <property type="entry name" value="PyrdxlP-dep_Trfase_small"/>
</dbReference>
<gene>
    <name evidence="3" type="ORF">LXO92_15030</name>
</gene>